<dbReference type="Gene3D" id="3.40.1400.10">
    <property type="entry name" value="Sugar-phosphate isomerase, RpiB/LacA/LacB"/>
    <property type="match status" value="1"/>
</dbReference>
<proteinExistence type="inferred from homology"/>
<dbReference type="InterPro" id="IPR051812">
    <property type="entry name" value="SPI_LacAB/RpiB"/>
</dbReference>
<dbReference type="EMBL" id="JBHSFZ010000031">
    <property type="protein sequence ID" value="MFC4595422.1"/>
    <property type="molecule type" value="Genomic_DNA"/>
</dbReference>
<dbReference type="PANTHER" id="PTHR43732">
    <property type="entry name" value="RIBOSE 5-PHOSPHATE ISOMERASE-RELATED"/>
    <property type="match status" value="1"/>
</dbReference>
<name>A0ABV9F1F2_9SPHN</name>
<dbReference type="Proteomes" id="UP001595957">
    <property type="component" value="Unassembled WGS sequence"/>
</dbReference>
<dbReference type="NCBIfam" id="NF004051">
    <property type="entry name" value="PRK05571.1"/>
    <property type="match status" value="1"/>
</dbReference>
<dbReference type="InterPro" id="IPR036569">
    <property type="entry name" value="RpiB_LacA_LacB_sf"/>
</dbReference>
<keyword evidence="4" id="KW-1185">Reference proteome</keyword>
<accession>A0ABV9F1F2</accession>
<protein>
    <submittedName>
        <fullName evidence="3">RpiB/LacA/LacB family sugar-phosphate isomerase</fullName>
    </submittedName>
</protein>
<dbReference type="NCBIfam" id="TIGR00689">
    <property type="entry name" value="rpiB_lacA_lacB"/>
    <property type="match status" value="1"/>
</dbReference>
<dbReference type="SUPFAM" id="SSF89623">
    <property type="entry name" value="Ribose/Galactose isomerase RpiB/AlsB"/>
    <property type="match status" value="1"/>
</dbReference>
<comment type="caution">
    <text evidence="3">The sequence shown here is derived from an EMBL/GenBank/DDBJ whole genome shotgun (WGS) entry which is preliminary data.</text>
</comment>
<dbReference type="PANTHER" id="PTHR43732:SF1">
    <property type="entry name" value="RIBOSE 5-PHOSPHATE ISOMERASE"/>
    <property type="match status" value="1"/>
</dbReference>
<reference evidence="4" key="1">
    <citation type="journal article" date="2019" name="Int. J. Syst. Evol. Microbiol.">
        <title>The Global Catalogue of Microorganisms (GCM) 10K type strain sequencing project: providing services to taxonomists for standard genome sequencing and annotation.</title>
        <authorList>
            <consortium name="The Broad Institute Genomics Platform"/>
            <consortium name="The Broad Institute Genome Sequencing Center for Infectious Disease"/>
            <person name="Wu L."/>
            <person name="Ma J."/>
        </authorList>
    </citation>
    <scope>NUCLEOTIDE SEQUENCE [LARGE SCALE GENOMIC DNA]</scope>
    <source>
        <strain evidence="4">NBRC 103632</strain>
    </source>
</reference>
<evidence type="ECO:0000256" key="1">
    <source>
        <dbReference type="ARBA" id="ARBA00008754"/>
    </source>
</evidence>
<dbReference type="RefSeq" id="WP_066531568.1">
    <property type="nucleotide sequence ID" value="NZ_JBHSFZ010000031.1"/>
</dbReference>
<keyword evidence="2 3" id="KW-0413">Isomerase</keyword>
<gene>
    <name evidence="3" type="ORF">ACFO3E_14640</name>
</gene>
<evidence type="ECO:0000313" key="4">
    <source>
        <dbReference type="Proteomes" id="UP001595957"/>
    </source>
</evidence>
<dbReference type="Pfam" id="PF02502">
    <property type="entry name" value="LacAB_rpiB"/>
    <property type="match status" value="1"/>
</dbReference>
<comment type="similarity">
    <text evidence="1">Belongs to the LacAB/RpiB family.</text>
</comment>
<sequence length="176" mass="18997">MAVAETLAADEQAIPFRERIGFANDHAGFNLRVPVLELLSRHCGRIIDVGTRSEEPVDFPDITQRAVRAILEGEADRVILLCGTGAGACIAANKIRGIRAAVAHDTYVARQAVVHDDVNVLCIGAWITGPQIALDIVRQFLAARFSEEEHFRRRVAKLALLEEALATSGSSDLSAG</sequence>
<organism evidence="3 4">
    <name type="scientific">Sphingobium tyrosinilyticum</name>
    <dbReference type="NCBI Taxonomy" id="2715436"/>
    <lineage>
        <taxon>Bacteria</taxon>
        <taxon>Pseudomonadati</taxon>
        <taxon>Pseudomonadota</taxon>
        <taxon>Alphaproteobacteria</taxon>
        <taxon>Sphingomonadales</taxon>
        <taxon>Sphingomonadaceae</taxon>
        <taxon>Sphingobium</taxon>
    </lineage>
</organism>
<evidence type="ECO:0000256" key="2">
    <source>
        <dbReference type="ARBA" id="ARBA00023235"/>
    </source>
</evidence>
<dbReference type="InterPro" id="IPR003500">
    <property type="entry name" value="RpiB_LacA_LacB"/>
</dbReference>
<dbReference type="GO" id="GO:0016853">
    <property type="term" value="F:isomerase activity"/>
    <property type="evidence" value="ECO:0007669"/>
    <property type="project" value="UniProtKB-KW"/>
</dbReference>
<dbReference type="PIRSF" id="PIRSF005384">
    <property type="entry name" value="RpiB_LacA_B"/>
    <property type="match status" value="1"/>
</dbReference>
<evidence type="ECO:0000313" key="3">
    <source>
        <dbReference type="EMBL" id="MFC4595422.1"/>
    </source>
</evidence>